<keyword evidence="1" id="KW-0812">Transmembrane</keyword>
<dbReference type="RefSeq" id="WP_289545033.1">
    <property type="nucleotide sequence ID" value="NZ_JAUDDZ010000006.1"/>
</dbReference>
<accession>A0ABT7VAM5</accession>
<evidence type="ECO:0000313" key="4">
    <source>
        <dbReference type="Proteomes" id="UP001529421"/>
    </source>
</evidence>
<protein>
    <submittedName>
        <fullName evidence="3">YcxB family protein</fullName>
    </submittedName>
</protein>
<evidence type="ECO:0000313" key="3">
    <source>
        <dbReference type="EMBL" id="MDM8274934.1"/>
    </source>
</evidence>
<keyword evidence="1" id="KW-1133">Transmembrane helix</keyword>
<keyword evidence="4" id="KW-1185">Reference proteome</keyword>
<dbReference type="InterPro" id="IPR025588">
    <property type="entry name" value="YcxB-like_C"/>
</dbReference>
<gene>
    <name evidence="3" type="ORF">QUW28_05390</name>
</gene>
<evidence type="ECO:0000256" key="1">
    <source>
        <dbReference type="SAM" id="Phobius"/>
    </source>
</evidence>
<dbReference type="Proteomes" id="UP001529421">
    <property type="component" value="Unassembled WGS sequence"/>
</dbReference>
<sequence length="189" mass="21662">MDELRDPQNISDAIEDAPDDGIRFINEYLYENDLLTNFARLQATGARRTLLAAVGVACIVGGVAWFVLDRSLGWLGIVVVLVGIYLLWHRSQLHHNYARRYIDAMEKDSTSFGDRYRRVAVSDEGLMVFARDGRSRYYRFSDLTRVQQDDLMFVLLFGLDGVCLPRAAFQRGNAQEFERFLESLSSSHR</sequence>
<feature type="domain" description="YcxB-like C-terminal" evidence="2">
    <location>
        <begin position="122"/>
        <end position="181"/>
    </location>
</feature>
<dbReference type="EMBL" id="JAUDDZ010000006">
    <property type="protein sequence ID" value="MDM8274934.1"/>
    <property type="molecule type" value="Genomic_DNA"/>
</dbReference>
<name>A0ABT7VAM5_9ACTN</name>
<reference evidence="4" key="1">
    <citation type="submission" date="2023-06" db="EMBL/GenBank/DDBJ databases">
        <title>Identification and characterization of horizontal gene transfer across gut microbiota members of farm animals based on homology search.</title>
        <authorList>
            <person name="Zeman M."/>
            <person name="Kubasova T."/>
            <person name="Jahodarova E."/>
            <person name="Nykrynova M."/>
            <person name="Rychlik I."/>
        </authorList>
    </citation>
    <scope>NUCLEOTIDE SEQUENCE [LARGE SCALE GENOMIC DNA]</scope>
    <source>
        <strain evidence="4">154_Feed</strain>
    </source>
</reference>
<evidence type="ECO:0000259" key="2">
    <source>
        <dbReference type="Pfam" id="PF14317"/>
    </source>
</evidence>
<feature type="transmembrane region" description="Helical" evidence="1">
    <location>
        <begin position="74"/>
        <end position="91"/>
    </location>
</feature>
<keyword evidence="1" id="KW-0472">Membrane</keyword>
<dbReference type="Pfam" id="PF14317">
    <property type="entry name" value="YcxB"/>
    <property type="match status" value="1"/>
</dbReference>
<reference evidence="3 4" key="2">
    <citation type="submission" date="2023-06" db="EMBL/GenBank/DDBJ databases">
        <authorList>
            <person name="Zeman M."/>
            <person name="Kubasova T."/>
            <person name="Jahodarova E."/>
            <person name="Nykrynova M."/>
            <person name="Rychlik I."/>
        </authorList>
    </citation>
    <scope>NUCLEOTIDE SEQUENCE [LARGE SCALE GENOMIC DNA]</scope>
    <source>
        <strain evidence="3 4">154_Feed</strain>
    </source>
</reference>
<proteinExistence type="predicted"/>
<comment type="caution">
    <text evidence="3">The sequence shown here is derived from an EMBL/GenBank/DDBJ whole genome shotgun (WGS) entry which is preliminary data.</text>
</comment>
<feature type="transmembrane region" description="Helical" evidence="1">
    <location>
        <begin position="50"/>
        <end position="68"/>
    </location>
</feature>
<organism evidence="3 4">
    <name type="scientific">Enorma phocaeensis</name>
    <dbReference type="NCBI Taxonomy" id="1871019"/>
    <lineage>
        <taxon>Bacteria</taxon>
        <taxon>Bacillati</taxon>
        <taxon>Actinomycetota</taxon>
        <taxon>Coriobacteriia</taxon>
        <taxon>Coriobacteriales</taxon>
        <taxon>Coriobacteriaceae</taxon>
        <taxon>Enorma</taxon>
    </lineage>
</organism>